<dbReference type="EMBL" id="CBTN010000072">
    <property type="protein sequence ID" value="CDH59608.1"/>
    <property type="molecule type" value="Genomic_DNA"/>
</dbReference>
<name>A0A068SB57_9FUNG</name>
<reference evidence="3 4" key="1">
    <citation type="submission" date="2013-08" db="EMBL/GenBank/DDBJ databases">
        <title>Gene expansion shapes genome architecture in the human pathogen Lichtheimia corymbifera: an evolutionary genomics analysis in the ancient terrestrial Mucorales (Mucoromycotina).</title>
        <authorList>
            <person name="Schwartze V.U."/>
            <person name="Winter S."/>
            <person name="Shelest E."/>
            <person name="Marcet-Houben M."/>
            <person name="Horn F."/>
            <person name="Wehner S."/>
            <person name="Hoffmann K."/>
            <person name="Riege K."/>
            <person name="Sammeth M."/>
            <person name="Nowrousian M."/>
            <person name="Valiante V."/>
            <person name="Linde J."/>
            <person name="Jacobsen I.D."/>
            <person name="Marz M."/>
            <person name="Brakhage A.A."/>
            <person name="Gabaldon T."/>
            <person name="Bocker S."/>
            <person name="Voigt K."/>
        </authorList>
    </citation>
    <scope>NUCLEOTIDE SEQUENCE [LARGE SCALE GENOMIC DNA]</scope>
    <source>
        <strain evidence="3">FSU 9682</strain>
        <strain evidence="4">JMRC:FSU:9682</strain>
    </source>
</reference>
<gene>
    <name evidence="2" type="ORF">LCOR_06096.1</name>
    <name evidence="3" type="ORF">LCOR_10415.1</name>
</gene>
<keyword evidence="4" id="KW-1185">Reference proteome</keyword>
<evidence type="ECO:0000256" key="1">
    <source>
        <dbReference type="SAM" id="MobiDB-lite"/>
    </source>
</evidence>
<dbReference type="OrthoDB" id="2295595at2759"/>
<evidence type="ECO:0000313" key="2">
    <source>
        <dbReference type="EMBL" id="CDH54884.1"/>
    </source>
</evidence>
<accession>A0A068SB57</accession>
<proteinExistence type="predicted"/>
<feature type="compositionally biased region" description="Acidic residues" evidence="1">
    <location>
        <begin position="79"/>
        <end position="110"/>
    </location>
</feature>
<dbReference type="Proteomes" id="UP000027586">
    <property type="component" value="Unassembled WGS sequence"/>
</dbReference>
<dbReference type="EMBL" id="CBTN010000026">
    <property type="protein sequence ID" value="CDH54884.1"/>
    <property type="molecule type" value="Genomic_DNA"/>
</dbReference>
<dbReference type="AlphaFoldDB" id="A0A068SB57"/>
<sequence length="161" mass="18338">MSFQYYCGRQEPRIIAVERLTIKERLSRLFTPHHHKDHPIFFEEPIYHPTTTISSRARSQSTISENTLLTPVTSHFDAFYDDDSFSETSFEDDEEEDDDEDEISSSDEEPMVPSSHGPQHQVALSVAILPAAVAAATAARTRRYQARARKAARNNDIPFIL</sequence>
<organism evidence="3 4">
    <name type="scientific">Lichtheimia corymbifera JMRC:FSU:9682</name>
    <dbReference type="NCBI Taxonomy" id="1263082"/>
    <lineage>
        <taxon>Eukaryota</taxon>
        <taxon>Fungi</taxon>
        <taxon>Fungi incertae sedis</taxon>
        <taxon>Mucoromycota</taxon>
        <taxon>Mucoromycotina</taxon>
        <taxon>Mucoromycetes</taxon>
        <taxon>Mucorales</taxon>
        <taxon>Lichtheimiaceae</taxon>
        <taxon>Lichtheimia</taxon>
    </lineage>
</organism>
<dbReference type="VEuPathDB" id="FungiDB:LCOR_06096.1"/>
<dbReference type="VEuPathDB" id="FungiDB:LCOR_10415.1"/>
<evidence type="ECO:0000313" key="4">
    <source>
        <dbReference type="Proteomes" id="UP000027586"/>
    </source>
</evidence>
<protein>
    <submittedName>
        <fullName evidence="3">Uncharacterized protein</fullName>
    </submittedName>
</protein>
<evidence type="ECO:0000313" key="3">
    <source>
        <dbReference type="EMBL" id="CDH59608.1"/>
    </source>
</evidence>
<feature type="region of interest" description="Disordered" evidence="1">
    <location>
        <begin position="79"/>
        <end position="119"/>
    </location>
</feature>
<comment type="caution">
    <text evidence="3">The sequence shown here is derived from an EMBL/GenBank/DDBJ whole genome shotgun (WGS) entry which is preliminary data.</text>
</comment>